<feature type="transmembrane region" description="Helical" evidence="2">
    <location>
        <begin position="189"/>
        <end position="208"/>
    </location>
</feature>
<organism evidence="3 4">
    <name type="scientific">Acidiferrimicrobium australe</name>
    <dbReference type="NCBI Taxonomy" id="2664430"/>
    <lineage>
        <taxon>Bacteria</taxon>
        <taxon>Bacillati</taxon>
        <taxon>Actinomycetota</taxon>
        <taxon>Acidimicrobiia</taxon>
        <taxon>Acidimicrobiales</taxon>
        <taxon>Acidimicrobiaceae</taxon>
        <taxon>Acidiferrimicrobium</taxon>
    </lineage>
</organism>
<dbReference type="Proteomes" id="UP000437736">
    <property type="component" value="Unassembled WGS sequence"/>
</dbReference>
<evidence type="ECO:0000256" key="1">
    <source>
        <dbReference type="SAM" id="MobiDB-lite"/>
    </source>
</evidence>
<dbReference type="PANTHER" id="PTHR30531:SF12">
    <property type="entry name" value="FLAGELLAR BIOSYNTHETIC PROTEIN FLHB"/>
    <property type="match status" value="1"/>
</dbReference>
<keyword evidence="3" id="KW-0966">Cell projection</keyword>
<feature type="transmembrane region" description="Helical" evidence="2">
    <location>
        <begin position="32"/>
        <end position="49"/>
    </location>
</feature>
<dbReference type="SUPFAM" id="SSF160544">
    <property type="entry name" value="EscU C-terminal domain-like"/>
    <property type="match status" value="1"/>
</dbReference>
<accession>A0ABW9QPC4</accession>
<proteinExistence type="predicted"/>
<dbReference type="InterPro" id="IPR006135">
    <property type="entry name" value="T3SS_substrate_exporter"/>
</dbReference>
<dbReference type="EMBL" id="WJHE01000096">
    <property type="protein sequence ID" value="MST31564.1"/>
    <property type="molecule type" value="Genomic_DNA"/>
</dbReference>
<feature type="region of interest" description="Disordered" evidence="1">
    <location>
        <begin position="1"/>
        <end position="23"/>
    </location>
</feature>
<keyword evidence="2" id="KW-0472">Membrane</keyword>
<keyword evidence="2" id="KW-0812">Transmembrane</keyword>
<keyword evidence="4" id="KW-1185">Reference proteome</keyword>
<keyword evidence="3" id="KW-0969">Cilium</keyword>
<dbReference type="PANTHER" id="PTHR30531">
    <property type="entry name" value="FLAGELLAR BIOSYNTHETIC PROTEIN FLHB"/>
    <property type="match status" value="1"/>
</dbReference>
<evidence type="ECO:0000313" key="4">
    <source>
        <dbReference type="Proteomes" id="UP000437736"/>
    </source>
</evidence>
<dbReference type="Gene3D" id="3.40.1690.10">
    <property type="entry name" value="secretion proteins EscU"/>
    <property type="match status" value="1"/>
</dbReference>
<gene>
    <name evidence="3" type="primary">flhB</name>
    <name evidence="3" type="ORF">GHK86_02310</name>
</gene>
<dbReference type="Gene3D" id="6.10.250.2080">
    <property type="match status" value="1"/>
</dbReference>
<comment type="caution">
    <text evidence="3">The sequence shown here is derived from an EMBL/GenBank/DDBJ whole genome shotgun (WGS) entry which is preliminary data.</text>
</comment>
<name>A0ABW9QPC4_9ACTN</name>
<dbReference type="PRINTS" id="PR00950">
    <property type="entry name" value="TYPE3IMSPROT"/>
</dbReference>
<evidence type="ECO:0000313" key="3">
    <source>
        <dbReference type="EMBL" id="MST31564.1"/>
    </source>
</evidence>
<evidence type="ECO:0000256" key="2">
    <source>
        <dbReference type="SAM" id="Phobius"/>
    </source>
</evidence>
<protein>
    <submittedName>
        <fullName evidence="3">Flagellar type III secretion system protein FlhB</fullName>
    </submittedName>
</protein>
<dbReference type="Pfam" id="PF01312">
    <property type="entry name" value="Bac_export_2"/>
    <property type="match status" value="1"/>
</dbReference>
<keyword evidence="2" id="KW-1133">Transmembrane helix</keyword>
<dbReference type="InterPro" id="IPR029025">
    <property type="entry name" value="T3SS_substrate_exporter_C"/>
</dbReference>
<feature type="transmembrane region" description="Helical" evidence="2">
    <location>
        <begin position="89"/>
        <end position="107"/>
    </location>
</feature>
<feature type="non-terminal residue" evidence="3">
    <location>
        <position position="386"/>
    </location>
</feature>
<keyword evidence="3" id="KW-0282">Flagellum</keyword>
<reference evidence="3 4" key="1">
    <citation type="submission" date="2019-11" db="EMBL/GenBank/DDBJ databases">
        <title>Acidiferrimicrobium australis gen. nov., sp. nov., an acidophilic and obligately heterotrophic, member of the Actinobacteria that catalyses dissimilatory oxido- reduction of iron isolated from metal-rich acidic water in Chile.</title>
        <authorList>
            <person name="Gonzalez D."/>
            <person name="Huber K."/>
            <person name="Hedrich S."/>
            <person name="Rojas-Villalobos C."/>
            <person name="Quatrini R."/>
            <person name="Dinamarca M.A."/>
            <person name="Schwarz A."/>
            <person name="Canales C."/>
            <person name="Nancucheo I."/>
        </authorList>
    </citation>
    <scope>NUCLEOTIDE SEQUENCE [LARGE SCALE GENOMIC DNA]</scope>
    <source>
        <strain evidence="3 4">USS-CCA1</strain>
    </source>
</reference>
<sequence length="386" mass="41177">MAGDRSQRTEKATPKKLQEARKDGMIARSPELSGWGMVLLATVLVPALVRKGYALTARLLAQGSDAMAQPTASADLRLLGAGLSGYFDTLLPVAGVFVALAVVVGLLQTRGTLSPGALRPKVSHLNPIAGLRNLWSPQSVWQTAKSLLRVGLLAFVGYRAIQGVLSPLLGQGAMDLLSSWALAERTALSVTRTVAAVSLGIAFADYVFQRRRMAKQLKMTKQEVKDEARQYDGNPIVKQEIRRRARSLSRKRMIAAIASADALVVNPTHVAVALKYDPGSGAPRVVAKGADELAARLRLEAEIHEVPLVRDVPLARALYGACDLGQEIPPELYEAVAKLLTFLYSLRASGRLRRIDGGAHAPLASFLPGAGRADSPVDSLDGDGDG</sequence>
<feature type="transmembrane region" description="Helical" evidence="2">
    <location>
        <begin position="147"/>
        <end position="169"/>
    </location>
</feature>